<protein>
    <submittedName>
        <fullName evidence="1">Uncharacterized protein</fullName>
    </submittedName>
</protein>
<keyword evidence="2" id="KW-1185">Reference proteome</keyword>
<sequence length="731" mass="75820">MKHCIYLFLGFILVFSACKRKDVQEMKTPLTVKNFWPSSGKAGTVVTISGTGFGSSAKENEVSFNGIAATVVDVKDTIMMVLAPEKASSGKVTISNDGKQVEAGSYTYQNLTMRAVNPLNGPAGTNLNIRGEGFSSLNTPAKVTVNGKEATITSVNDTLIVAAVPEAAGTGAVKVTVEDKEVSGPLFTFQHIAKLKPLKGGKGTTVTITGEGFSTVAADNSIAFNGKPGKVVSATATQIVVTTPDDVATGPLSLTINGQITTGPDFTVIPPPVLQTVTPLSSPAGEDITISGKNFSKEADENNVFFNGVKGTVKSATEEGLVVTIPAGAGTGNLKVWVNGQETAGPLFKEQNLGIAKLTPDNGLEGSEVTVTGVGFSNVLTDNMVTLNGLTIPVTGATEKELKLKMPAGISTGALEVRVGALQATGPVFKRAGVMTLVGGPGTTDLETPGSIVVDRGGTLFIVDGNRIKKVSATGVINHFVGSLSNTGGHVDGTGTSALLEAPTSMVIDKLDNIYIQDGNYKQTFIRKITPDGKVATLFSFSGRLGGGIGVDFSGVVYVSQQYQGVFRLESNATLTRIGNGYVTIPGGMAIDPSGRIYYAGGDYYTPYVGVTSPGGRDALLAGNSSETGFVDGQGGQVLMGSPIEVTYDPVTGNIIVIDNMLMAVRSITPGGLVTTITGAAGTRELFKMGYVNGTLNEALFRHMGGVCVDKSGTIYVSEKTNKAIRKIFMK</sequence>
<accession>A0A433WL10</accession>
<dbReference type="CDD" id="cd00603">
    <property type="entry name" value="IPT_PCSR"/>
    <property type="match status" value="3"/>
</dbReference>
<dbReference type="Proteomes" id="UP000281028">
    <property type="component" value="Unassembled WGS sequence"/>
</dbReference>
<comment type="caution">
    <text evidence="1">The sequence shown here is derived from an EMBL/GenBank/DDBJ whole genome shotgun (WGS) entry which is preliminary data.</text>
</comment>
<dbReference type="InterPro" id="IPR002909">
    <property type="entry name" value="IPT_dom"/>
</dbReference>
<dbReference type="Gene3D" id="2.60.40.10">
    <property type="entry name" value="Immunoglobulins"/>
    <property type="match status" value="5"/>
</dbReference>
<proteinExistence type="predicted"/>
<dbReference type="InterPro" id="IPR011042">
    <property type="entry name" value="6-blade_b-propeller_TolB-like"/>
</dbReference>
<evidence type="ECO:0000313" key="2">
    <source>
        <dbReference type="Proteomes" id="UP000281028"/>
    </source>
</evidence>
<dbReference type="SMART" id="SM00429">
    <property type="entry name" value="IPT"/>
    <property type="match status" value="4"/>
</dbReference>
<dbReference type="PANTHER" id="PTHR13833:SF71">
    <property type="entry name" value="NHL DOMAIN-CONTAINING PROTEIN"/>
    <property type="match status" value="1"/>
</dbReference>
<dbReference type="Gene3D" id="2.120.10.30">
    <property type="entry name" value="TolB, C-terminal domain"/>
    <property type="match status" value="2"/>
</dbReference>
<gene>
    <name evidence="1" type="ORF">ECE50_028850</name>
</gene>
<organism evidence="1 2">
    <name type="scientific">Chitinophaga solisilvae</name>
    <dbReference type="NCBI Taxonomy" id="1233460"/>
    <lineage>
        <taxon>Bacteria</taxon>
        <taxon>Pseudomonadati</taxon>
        <taxon>Bacteroidota</taxon>
        <taxon>Chitinophagia</taxon>
        <taxon>Chitinophagales</taxon>
        <taxon>Chitinophagaceae</taxon>
        <taxon>Chitinophaga</taxon>
    </lineage>
</organism>
<dbReference type="PROSITE" id="PS51257">
    <property type="entry name" value="PROKAR_LIPOPROTEIN"/>
    <property type="match status" value="1"/>
</dbReference>
<dbReference type="AlphaFoldDB" id="A0A433WL10"/>
<dbReference type="EMBL" id="RIAR02000001">
    <property type="protein sequence ID" value="NSL90867.1"/>
    <property type="molecule type" value="Genomic_DNA"/>
</dbReference>
<dbReference type="InterPro" id="IPR013783">
    <property type="entry name" value="Ig-like_fold"/>
</dbReference>
<dbReference type="Pfam" id="PF01833">
    <property type="entry name" value="TIG"/>
    <property type="match status" value="4"/>
</dbReference>
<reference evidence="1" key="1">
    <citation type="submission" date="2020-05" db="EMBL/GenBank/DDBJ databases">
        <title>Chitinophaga laudate sp. nov., isolated from a tropical peat swamp.</title>
        <authorList>
            <person name="Goh C.B.S."/>
            <person name="Lee M.S."/>
            <person name="Parimannan S."/>
            <person name="Pasbakhsh P."/>
            <person name="Yule C.M."/>
            <person name="Rajandas H."/>
            <person name="Loke S."/>
            <person name="Croft L."/>
            <person name="Tan J.B.L."/>
        </authorList>
    </citation>
    <scope>NUCLEOTIDE SEQUENCE</scope>
    <source>
        <strain evidence="1">Mgbs1</strain>
    </source>
</reference>
<dbReference type="OrthoDB" id="670826at2"/>
<dbReference type="SUPFAM" id="SSF101898">
    <property type="entry name" value="NHL repeat"/>
    <property type="match status" value="1"/>
</dbReference>
<name>A0A433WL10_9BACT</name>
<dbReference type="PANTHER" id="PTHR13833">
    <property type="match status" value="1"/>
</dbReference>
<evidence type="ECO:0000313" key="1">
    <source>
        <dbReference type="EMBL" id="NSL90867.1"/>
    </source>
</evidence>
<dbReference type="InterPro" id="IPR014756">
    <property type="entry name" value="Ig_E-set"/>
</dbReference>
<dbReference type="SUPFAM" id="SSF81296">
    <property type="entry name" value="E set domains"/>
    <property type="match status" value="5"/>
</dbReference>